<name>A0A848FDB6_9BURK</name>
<accession>A0A848FDB6</accession>
<dbReference type="Proteomes" id="UP000574067">
    <property type="component" value="Unassembled WGS sequence"/>
</dbReference>
<gene>
    <name evidence="2" type="ORF">HHL10_20500</name>
</gene>
<dbReference type="EMBL" id="JABBFW010000017">
    <property type="protein sequence ID" value="NML17358.1"/>
    <property type="molecule type" value="Genomic_DNA"/>
</dbReference>
<comment type="caution">
    <text evidence="2">The sequence shown here is derived from an EMBL/GenBank/DDBJ whole genome shotgun (WGS) entry which is preliminary data.</text>
</comment>
<protein>
    <submittedName>
        <fullName evidence="2">Uncharacterized protein</fullName>
    </submittedName>
</protein>
<keyword evidence="3" id="KW-1185">Reference proteome</keyword>
<evidence type="ECO:0000313" key="3">
    <source>
        <dbReference type="Proteomes" id="UP000574067"/>
    </source>
</evidence>
<dbReference type="RefSeq" id="WP_169162261.1">
    <property type="nucleotide sequence ID" value="NZ_JABBFW010000017.1"/>
</dbReference>
<feature type="region of interest" description="Disordered" evidence="1">
    <location>
        <begin position="1"/>
        <end position="34"/>
    </location>
</feature>
<proteinExistence type="predicted"/>
<evidence type="ECO:0000256" key="1">
    <source>
        <dbReference type="SAM" id="MobiDB-lite"/>
    </source>
</evidence>
<organism evidence="2 3">
    <name type="scientific">Azohydromonas caseinilytica</name>
    <dbReference type="NCBI Taxonomy" id="2728836"/>
    <lineage>
        <taxon>Bacteria</taxon>
        <taxon>Pseudomonadati</taxon>
        <taxon>Pseudomonadota</taxon>
        <taxon>Betaproteobacteria</taxon>
        <taxon>Burkholderiales</taxon>
        <taxon>Sphaerotilaceae</taxon>
        <taxon>Azohydromonas</taxon>
    </lineage>
</organism>
<evidence type="ECO:0000313" key="2">
    <source>
        <dbReference type="EMBL" id="NML17358.1"/>
    </source>
</evidence>
<dbReference type="AlphaFoldDB" id="A0A848FDB6"/>
<sequence length="158" mass="17741">MSSPAGESRHPAQTHAASAPLQPGPAPLEAPGATDLHGAHLASQEEPLRRELGIRRIGWRYEYRGYRYDRLADAVAYAKLDRVEPRGEAIRERSLLADEPPTMPSSEDRKLMDTWDIGFDAGIYTFQNYRYERLCDAVAYARLLASRCGTSTLQEHQP</sequence>
<reference evidence="2 3" key="1">
    <citation type="submission" date="2020-04" db="EMBL/GenBank/DDBJ databases">
        <title>Azohydromonas sp. isolated from soil.</title>
        <authorList>
            <person name="Dahal R.H."/>
        </authorList>
    </citation>
    <scope>NUCLEOTIDE SEQUENCE [LARGE SCALE GENOMIC DNA]</scope>
    <source>
        <strain evidence="2 3">G-1-1-14</strain>
    </source>
</reference>